<evidence type="ECO:0000313" key="1">
    <source>
        <dbReference type="EMBL" id="MBN1574268.1"/>
    </source>
</evidence>
<dbReference type="AlphaFoldDB" id="A0A9D8KGW8"/>
<proteinExistence type="predicted"/>
<comment type="caution">
    <text evidence="1">The sequence shown here is derived from an EMBL/GenBank/DDBJ whole genome shotgun (WGS) entry which is preliminary data.</text>
</comment>
<organism evidence="1 2">
    <name type="scientific">Candidatus Zymogenus saltonus</name>
    <dbReference type="NCBI Taxonomy" id="2844893"/>
    <lineage>
        <taxon>Bacteria</taxon>
        <taxon>Deltaproteobacteria</taxon>
        <taxon>Candidatus Zymogenia</taxon>
        <taxon>Candidatus Zymogeniales</taxon>
        <taxon>Candidatus Zymogenaceae</taxon>
        <taxon>Candidatus Zymogenus</taxon>
    </lineage>
</organism>
<reference evidence="1" key="2">
    <citation type="submission" date="2021-01" db="EMBL/GenBank/DDBJ databases">
        <authorList>
            <person name="Hahn C.R."/>
            <person name="Youssef N.H."/>
            <person name="Elshahed M."/>
        </authorList>
    </citation>
    <scope>NUCLEOTIDE SEQUENCE</scope>
    <source>
        <strain evidence="1">Zod_Metabat.24</strain>
    </source>
</reference>
<gene>
    <name evidence="1" type="ORF">JW984_13805</name>
</gene>
<evidence type="ECO:0000313" key="2">
    <source>
        <dbReference type="Proteomes" id="UP000809273"/>
    </source>
</evidence>
<dbReference type="Proteomes" id="UP000809273">
    <property type="component" value="Unassembled WGS sequence"/>
</dbReference>
<dbReference type="SUPFAM" id="SSF56935">
    <property type="entry name" value="Porins"/>
    <property type="match status" value="1"/>
</dbReference>
<protein>
    <submittedName>
        <fullName evidence="1">Uncharacterized protein</fullName>
    </submittedName>
</protein>
<sequence length="422" mass="48158">MKAELGNKREVAGMGMKSVLIAVVLFIFIFFFSATPSFSQSREIIKTDDFDVKVGGYMKNLTTYTYSSEMRGVDSLSKVRLKLEASWKRRVKATLHYEIALISGESLKDEATREMASGDPDELFDLYWGLNSDRYVVAAHTLDRAYLSFFADYFSVMVGRQRIAWGVAKFISPTDLFNPFNPADIDKEERVGVDALLCEIPLGDFSGLSLVFAPTKNMDYASYALRIYTNFLDYDFGLMAGRFKDREVYGLDFAGQIGDVGLYGEFAYYMEDDIESYLIEDRFAPFGFSVQWTKKEYIRAVLGVEYLFPNTLSVLLEYYYNGKGEANRENYNFTALAEGKELNLGENYVFGSLGYEFTPILRGDVACFYNIDDQSALFSPSLEYSATENLYLKIGAQIGVGDMGSEYRLRPDLYYFQVRYYF</sequence>
<name>A0A9D8KGW8_9DELT</name>
<reference evidence="1" key="1">
    <citation type="journal article" date="2021" name="Environ. Microbiol.">
        <title>Genomic characterization of three novel Desulfobacterota classes expand the metabolic and phylogenetic diversity of the phylum.</title>
        <authorList>
            <person name="Murphy C.L."/>
            <person name="Biggerstaff J."/>
            <person name="Eichhorn A."/>
            <person name="Ewing E."/>
            <person name="Shahan R."/>
            <person name="Soriano D."/>
            <person name="Stewart S."/>
            <person name="VanMol K."/>
            <person name="Walker R."/>
            <person name="Walters P."/>
            <person name="Elshahed M.S."/>
            <person name="Youssef N.H."/>
        </authorList>
    </citation>
    <scope>NUCLEOTIDE SEQUENCE</scope>
    <source>
        <strain evidence="1">Zod_Metabat.24</strain>
    </source>
</reference>
<accession>A0A9D8KGW8</accession>
<dbReference type="EMBL" id="JAFGIX010000070">
    <property type="protein sequence ID" value="MBN1574268.1"/>
    <property type="molecule type" value="Genomic_DNA"/>
</dbReference>